<reference evidence="1 2" key="1">
    <citation type="submission" date="2019-07" db="EMBL/GenBank/DDBJ databases">
        <title>Full genome sequence of Devosia sp. Gsoil 520.</title>
        <authorList>
            <person name="Im W.-T."/>
        </authorList>
    </citation>
    <scope>NUCLEOTIDE SEQUENCE [LARGE SCALE GENOMIC DNA]</scope>
    <source>
        <strain evidence="1 2">Gsoil 520</strain>
    </source>
</reference>
<dbReference type="Gene3D" id="3.10.50.30">
    <property type="entry name" value="Transcription elongation factor, GreA/GreB, C-terminal domain"/>
    <property type="match status" value="1"/>
</dbReference>
<dbReference type="RefSeq" id="WP_146291046.1">
    <property type="nucleotide sequence ID" value="NZ_CP042304.1"/>
</dbReference>
<dbReference type="KEGG" id="dea:FPZ08_16620"/>
<gene>
    <name evidence="1" type="ORF">FPZ08_16620</name>
</gene>
<dbReference type="GO" id="GO:0032784">
    <property type="term" value="P:regulation of DNA-templated transcription elongation"/>
    <property type="evidence" value="ECO:0007669"/>
    <property type="project" value="InterPro"/>
</dbReference>
<sequence length="143" mass="16150">MSDLPQFVMTDRDYAILRGIAMARPSGERGYFDLLRHKLVQADIVESDQIDPGVVTMNSQVRYRVGDGRWLEHKLVLGAAREIIGQTVSLRSLYGLALLGMRDEQEFTYDAELGPVTVSSVLYQPEADAEIVDYGRARMWRGQ</sequence>
<proteinExistence type="predicted"/>
<dbReference type="OrthoDB" id="7873913at2"/>
<protein>
    <recommendedName>
        <fullName evidence="3">Nucleoside-diphosphate kinase</fullName>
    </recommendedName>
</protein>
<evidence type="ECO:0000313" key="2">
    <source>
        <dbReference type="Proteomes" id="UP000315364"/>
    </source>
</evidence>
<accession>A0A5B8LV53</accession>
<dbReference type="Proteomes" id="UP000315364">
    <property type="component" value="Chromosome"/>
</dbReference>
<keyword evidence="2" id="KW-1185">Reference proteome</keyword>
<evidence type="ECO:0008006" key="3">
    <source>
        <dbReference type="Google" id="ProtNLM"/>
    </source>
</evidence>
<evidence type="ECO:0000313" key="1">
    <source>
        <dbReference type="EMBL" id="QDZ12228.1"/>
    </source>
</evidence>
<dbReference type="EMBL" id="CP042304">
    <property type="protein sequence ID" value="QDZ12228.1"/>
    <property type="molecule type" value="Genomic_DNA"/>
</dbReference>
<dbReference type="InterPro" id="IPR036953">
    <property type="entry name" value="GreA/GreB_C_sf"/>
</dbReference>
<dbReference type="GO" id="GO:0003677">
    <property type="term" value="F:DNA binding"/>
    <property type="evidence" value="ECO:0007669"/>
    <property type="project" value="InterPro"/>
</dbReference>
<organism evidence="1 2">
    <name type="scientific">Devosia ginsengisoli</name>
    <dbReference type="NCBI Taxonomy" id="400770"/>
    <lineage>
        <taxon>Bacteria</taxon>
        <taxon>Pseudomonadati</taxon>
        <taxon>Pseudomonadota</taxon>
        <taxon>Alphaproteobacteria</taxon>
        <taxon>Hyphomicrobiales</taxon>
        <taxon>Devosiaceae</taxon>
        <taxon>Devosia</taxon>
    </lineage>
</organism>
<dbReference type="AlphaFoldDB" id="A0A5B8LV53"/>
<name>A0A5B8LV53_9HYPH</name>